<protein>
    <submittedName>
        <fullName evidence="1">Uncharacterized protein</fullName>
    </submittedName>
</protein>
<evidence type="ECO:0000313" key="2">
    <source>
        <dbReference type="Proteomes" id="UP000250043"/>
    </source>
</evidence>
<evidence type="ECO:0000313" key="1">
    <source>
        <dbReference type="EMBL" id="OCH90939.1"/>
    </source>
</evidence>
<name>A0A8E2DMF3_9APHY</name>
<dbReference type="Proteomes" id="UP000250043">
    <property type="component" value="Unassembled WGS sequence"/>
</dbReference>
<proteinExistence type="predicted"/>
<accession>A0A8E2DMF3</accession>
<keyword evidence="2" id="KW-1185">Reference proteome</keyword>
<organism evidence="1 2">
    <name type="scientific">Obba rivulosa</name>
    <dbReference type="NCBI Taxonomy" id="1052685"/>
    <lineage>
        <taxon>Eukaryota</taxon>
        <taxon>Fungi</taxon>
        <taxon>Dikarya</taxon>
        <taxon>Basidiomycota</taxon>
        <taxon>Agaricomycotina</taxon>
        <taxon>Agaricomycetes</taxon>
        <taxon>Polyporales</taxon>
        <taxon>Gelatoporiaceae</taxon>
        <taxon>Obba</taxon>
    </lineage>
</organism>
<dbReference type="EMBL" id="KV722394">
    <property type="protein sequence ID" value="OCH90939.1"/>
    <property type="molecule type" value="Genomic_DNA"/>
</dbReference>
<reference evidence="1 2" key="1">
    <citation type="submission" date="2016-07" db="EMBL/GenBank/DDBJ databases">
        <title>Draft genome of the white-rot fungus Obba rivulosa 3A-2.</title>
        <authorList>
            <consortium name="DOE Joint Genome Institute"/>
            <person name="Miettinen O."/>
            <person name="Riley R."/>
            <person name="Acob R."/>
            <person name="Barry K."/>
            <person name="Cullen D."/>
            <person name="De Vries R."/>
            <person name="Hainaut M."/>
            <person name="Hatakka A."/>
            <person name="Henrissat B."/>
            <person name="Hilden K."/>
            <person name="Kuo R."/>
            <person name="Labutti K."/>
            <person name="Lipzen A."/>
            <person name="Makela M.R."/>
            <person name="Sandor L."/>
            <person name="Spatafora J.W."/>
            <person name="Grigoriev I.V."/>
            <person name="Hibbett D.S."/>
        </authorList>
    </citation>
    <scope>NUCLEOTIDE SEQUENCE [LARGE SCALE GENOMIC DNA]</scope>
    <source>
        <strain evidence="1 2">3A-2</strain>
    </source>
</reference>
<sequence length="127" mass="13200">MLVAPGITVWPAIVPALFARIGEAVRSSPAELQHIIASGGAVETACSGSHWRALIGGWSPCPAGWLPVPGGTGSANGQWSEDERMNPPVRKCSSCVTAGVLDTYSGRWSLLQRGAELQWTGRGSGSS</sequence>
<dbReference type="AlphaFoldDB" id="A0A8E2DMF3"/>
<gene>
    <name evidence="1" type="ORF">OBBRIDRAFT_825610</name>
</gene>